<dbReference type="PANTHER" id="PTHR33434">
    <property type="entry name" value="DEGV DOMAIN-CONTAINING PROTEIN DR_1986-RELATED"/>
    <property type="match status" value="1"/>
</dbReference>
<dbReference type="NCBIfam" id="TIGR03599">
    <property type="entry name" value="YloV"/>
    <property type="match status" value="1"/>
</dbReference>
<dbReference type="GO" id="GO:0004371">
    <property type="term" value="F:glycerone kinase activity"/>
    <property type="evidence" value="ECO:0007669"/>
    <property type="project" value="InterPro"/>
</dbReference>
<dbReference type="SMART" id="SM01121">
    <property type="entry name" value="Dak1_2"/>
    <property type="match status" value="1"/>
</dbReference>
<dbReference type="InterPro" id="IPR048394">
    <property type="entry name" value="FakA-like_M"/>
</dbReference>
<evidence type="ECO:0000313" key="2">
    <source>
        <dbReference type="EMBL" id="TCQ01687.1"/>
    </source>
</evidence>
<protein>
    <recommendedName>
        <fullName evidence="1">DhaL domain-containing protein</fullName>
    </recommendedName>
</protein>
<organism evidence="2 3">
    <name type="scientific">Serpentinicella alkaliphila</name>
    <dbReference type="NCBI Taxonomy" id="1734049"/>
    <lineage>
        <taxon>Bacteria</taxon>
        <taxon>Bacillati</taxon>
        <taxon>Bacillota</taxon>
        <taxon>Clostridia</taxon>
        <taxon>Peptostreptococcales</taxon>
        <taxon>Natronincolaceae</taxon>
        <taxon>Serpentinicella</taxon>
    </lineage>
</organism>
<gene>
    <name evidence="2" type="ORF">EDD79_102428</name>
</gene>
<dbReference type="EMBL" id="SLYC01000024">
    <property type="protein sequence ID" value="TCQ01687.1"/>
    <property type="molecule type" value="Genomic_DNA"/>
</dbReference>
<dbReference type="InterPro" id="IPR019986">
    <property type="entry name" value="YloV-like"/>
</dbReference>
<dbReference type="AlphaFoldDB" id="A0A4R2THF5"/>
<dbReference type="SMART" id="SM01120">
    <property type="entry name" value="Dak2"/>
    <property type="match status" value="1"/>
</dbReference>
<dbReference type="InterPro" id="IPR050270">
    <property type="entry name" value="DegV_domain_contain"/>
</dbReference>
<dbReference type="Gene3D" id="1.25.40.340">
    <property type="match status" value="1"/>
</dbReference>
<dbReference type="GO" id="GO:0006071">
    <property type="term" value="P:glycerol metabolic process"/>
    <property type="evidence" value="ECO:0007669"/>
    <property type="project" value="InterPro"/>
</dbReference>
<dbReference type="InterPro" id="IPR033470">
    <property type="entry name" value="FakA-like_C"/>
</dbReference>
<dbReference type="Pfam" id="PF02734">
    <property type="entry name" value="Dak2"/>
    <property type="match status" value="1"/>
</dbReference>
<feature type="domain" description="DhaL" evidence="1">
    <location>
        <begin position="9"/>
        <end position="201"/>
    </location>
</feature>
<proteinExistence type="predicted"/>
<dbReference type="Pfam" id="PF21645">
    <property type="entry name" value="FakA-like_M"/>
    <property type="match status" value="1"/>
</dbReference>
<dbReference type="SUPFAM" id="SSF82549">
    <property type="entry name" value="DAK1/DegV-like"/>
    <property type="match status" value="1"/>
</dbReference>
<dbReference type="SUPFAM" id="SSF101473">
    <property type="entry name" value="DhaL-like"/>
    <property type="match status" value="1"/>
</dbReference>
<evidence type="ECO:0000259" key="1">
    <source>
        <dbReference type="PROSITE" id="PS51480"/>
    </source>
</evidence>
<name>A0A4R2THF5_9FIRM</name>
<reference evidence="2 3" key="1">
    <citation type="submission" date="2019-03" db="EMBL/GenBank/DDBJ databases">
        <title>Genomic Encyclopedia of Type Strains, Phase IV (KMG-IV): sequencing the most valuable type-strain genomes for metagenomic binning, comparative biology and taxonomic classification.</title>
        <authorList>
            <person name="Goeker M."/>
        </authorList>
    </citation>
    <scope>NUCLEOTIDE SEQUENCE [LARGE SCALE GENOMIC DNA]</scope>
    <source>
        <strain evidence="2 3">DSM 100013</strain>
    </source>
</reference>
<accession>A0A4R2THF5</accession>
<dbReference type="InterPro" id="IPR036117">
    <property type="entry name" value="DhaL_dom_sf"/>
</dbReference>
<dbReference type="PROSITE" id="PS51480">
    <property type="entry name" value="DHAL"/>
    <property type="match status" value="1"/>
</dbReference>
<dbReference type="InterPro" id="IPR004007">
    <property type="entry name" value="DhaL_dom"/>
</dbReference>
<comment type="caution">
    <text evidence="2">The sequence shown here is derived from an EMBL/GenBank/DDBJ whole genome shotgun (WGS) entry which is preliminary data.</text>
</comment>
<sequence>MKVEYIDGHLLKSMIIAGAQALENNKQIVNALNVFPVPDGDTGTNMSLTMQSAVKEVKNCKSTGLSDIANAAANGSLMGARGNSGVILSQLFRGFAKSLRDKEQINTIELAEALKQASDTAYKAVMKPTEGTILTVARESAEKALILCKKEKDIALFIEKVIAQAEDTLKRTPEMLAVLKEAGVVDSGGKGLIYIFQGALGAITGKEVIVEDINEIDVQIEQEHEDLGDIEFGYCTEFMINGTDINIEKFKSTIVDYGDSMLVVGNESLVKVHIHTNHPGAVMEHALKLGQLTDIKIDNMRKQHRNELFEEKSSQTKPKESKKYGFVTVTMGDGLTKIFKDLNVDHVIEGGQTMNPSTEDFIKAIEDINADTIFILPNNSNIIMAANQAQKISSKKVVVIPSKSVPQGIAALVAFNEDMAVDRNEANMSEALKSVVTGQVTYAVRDTSINDISISEGDILGIGNNEIKSVGSEIQQVTMDLLNKIVTGDHEIITIFYGAEISEDEAKELAEEVESIFPDCEIELYYGGQSIYYYVLSVE</sequence>
<dbReference type="Proteomes" id="UP000295504">
    <property type="component" value="Unassembled WGS sequence"/>
</dbReference>
<keyword evidence="3" id="KW-1185">Reference proteome</keyword>
<dbReference type="PANTHER" id="PTHR33434:SF4">
    <property type="entry name" value="PHOSPHATASE PROTEIN"/>
    <property type="match status" value="1"/>
</dbReference>
<dbReference type="Pfam" id="PF13684">
    <property type="entry name" value="FakA-like_C"/>
    <property type="match status" value="1"/>
</dbReference>
<dbReference type="OrthoDB" id="9760324at2"/>
<evidence type="ECO:0000313" key="3">
    <source>
        <dbReference type="Proteomes" id="UP000295504"/>
    </source>
</evidence>